<dbReference type="Proteomes" id="UP000494106">
    <property type="component" value="Unassembled WGS sequence"/>
</dbReference>
<dbReference type="PANTHER" id="PTHR14700:SF0">
    <property type="entry name" value="PENTATRICOPEPTIDE REPEAT-CONTAINING PROTEIN 2, MITOCHONDRIAL"/>
    <property type="match status" value="1"/>
</dbReference>
<gene>
    <name evidence="1" type="ORF">APLA_LOCUS4495</name>
</gene>
<proteinExistence type="predicted"/>
<name>A0A8S0ZJW6_ARCPL</name>
<evidence type="ECO:0000313" key="2">
    <source>
        <dbReference type="Proteomes" id="UP000494106"/>
    </source>
</evidence>
<dbReference type="GO" id="GO:0050684">
    <property type="term" value="P:regulation of mRNA processing"/>
    <property type="evidence" value="ECO:0007669"/>
    <property type="project" value="InterPro"/>
</dbReference>
<dbReference type="GO" id="GO:0003723">
    <property type="term" value="F:RNA binding"/>
    <property type="evidence" value="ECO:0007669"/>
    <property type="project" value="TreeGrafter"/>
</dbReference>
<comment type="caution">
    <text evidence="1">The sequence shown here is derived from an EMBL/GenBank/DDBJ whole genome shotgun (WGS) entry which is preliminary data.</text>
</comment>
<dbReference type="EMBL" id="CADEBC010000473">
    <property type="protein sequence ID" value="CAB3231623.1"/>
    <property type="molecule type" value="Genomic_DNA"/>
</dbReference>
<sequence>MSLFVNTFLKNSFQSNLRFIRPCRSFHFTHVNCLYSPASLGIDGYLLTRKRSKEQFANFAEKFRIKMNDFASDSKNMIFTEDLKNMVHLAEPTDLELVLIMIKKFNTQQSEYRFGSFVFGPVVMRMFHFLDAPKEALENTPKSLEYASKLWTQMNQVGTLPVRRACTYFAALALNQGAPQRAMESISTQRQHYVTIRNIKAMALADMGRVDDALPVLRSVLDIDRPSQTDKHTFFEETVERVRQAVEKSDSSDIKKEFDDIYKALKDRGLIENKTLEQLLNAEILMTKKTDSTRAKSPFQMKKMPFIPRHKYPKRIV</sequence>
<dbReference type="OrthoDB" id="6073372at2759"/>
<dbReference type="SUPFAM" id="SSF48452">
    <property type="entry name" value="TPR-like"/>
    <property type="match status" value="1"/>
</dbReference>
<keyword evidence="2" id="KW-1185">Reference proteome</keyword>
<accession>A0A8S0ZJW6</accession>
<protein>
    <submittedName>
        <fullName evidence="1">Uncharacterized protein</fullName>
    </submittedName>
</protein>
<dbReference type="PANTHER" id="PTHR14700">
    <property type="entry name" value="PENTATRICOPEPTIDE REPEAT-CONTAINING PROTEIN 2, MITOCHONDRIAL"/>
    <property type="match status" value="1"/>
</dbReference>
<evidence type="ECO:0000313" key="1">
    <source>
        <dbReference type="EMBL" id="CAB3231623.1"/>
    </source>
</evidence>
<organism evidence="1 2">
    <name type="scientific">Arctia plantaginis</name>
    <name type="common">Wood tiger moth</name>
    <name type="synonym">Phalaena plantaginis</name>
    <dbReference type="NCBI Taxonomy" id="874455"/>
    <lineage>
        <taxon>Eukaryota</taxon>
        <taxon>Metazoa</taxon>
        <taxon>Ecdysozoa</taxon>
        <taxon>Arthropoda</taxon>
        <taxon>Hexapoda</taxon>
        <taxon>Insecta</taxon>
        <taxon>Pterygota</taxon>
        <taxon>Neoptera</taxon>
        <taxon>Endopterygota</taxon>
        <taxon>Lepidoptera</taxon>
        <taxon>Glossata</taxon>
        <taxon>Ditrysia</taxon>
        <taxon>Noctuoidea</taxon>
        <taxon>Erebidae</taxon>
        <taxon>Arctiinae</taxon>
        <taxon>Arctia</taxon>
    </lineage>
</organism>
<dbReference type="InterPro" id="IPR034629">
    <property type="entry name" value="PTCD2"/>
</dbReference>
<dbReference type="AlphaFoldDB" id="A0A8S0ZJW6"/>
<dbReference type="GO" id="GO:0005739">
    <property type="term" value="C:mitochondrion"/>
    <property type="evidence" value="ECO:0007669"/>
    <property type="project" value="InterPro"/>
</dbReference>
<dbReference type="InterPro" id="IPR011990">
    <property type="entry name" value="TPR-like_helical_dom_sf"/>
</dbReference>
<reference evidence="1 2" key="1">
    <citation type="submission" date="2020-04" db="EMBL/GenBank/DDBJ databases">
        <authorList>
            <person name="Wallbank WR R."/>
            <person name="Pardo Diaz C."/>
            <person name="Kozak K."/>
            <person name="Martin S."/>
            <person name="Jiggins C."/>
            <person name="Moest M."/>
            <person name="Warren A I."/>
            <person name="Byers J.R.P. K."/>
            <person name="Montejo-Kovacevich G."/>
            <person name="Yen C E."/>
        </authorList>
    </citation>
    <scope>NUCLEOTIDE SEQUENCE [LARGE SCALE GENOMIC DNA]</scope>
</reference>
<dbReference type="GO" id="GO:0007005">
    <property type="term" value="P:mitochondrion organization"/>
    <property type="evidence" value="ECO:0007669"/>
    <property type="project" value="TreeGrafter"/>
</dbReference>